<dbReference type="PANTHER" id="PTHR21879:SF14">
    <property type="entry name" value="OSIRIS 8"/>
    <property type="match status" value="1"/>
</dbReference>
<dbReference type="InterPro" id="IPR012464">
    <property type="entry name" value="DUF1676"/>
</dbReference>
<sequence length="209" mass="22959">MSDLRDAYRLYEDCSGSAECLKVKLAAALGRAARASSLSLIGGVTLVARQDRQQERSPLTEDQIEASLPRSLADREEALDDIIQERAARFVDTHSVQINLSDLDFGRALQEEGKRKRTLTTLLMMWLMMAGTILPIKFGTLAILAGKALIISKLALVLVGIVGLKKLLSSGDDHESSYQVVQVPHHGHRRNLEASDIAYRGYASKMANI</sequence>
<proteinExistence type="predicted"/>
<keyword evidence="1" id="KW-1133">Transmembrane helix</keyword>
<keyword evidence="1" id="KW-0812">Transmembrane</keyword>
<organism evidence="2 3">
    <name type="scientific">Ranatra chinensis</name>
    <dbReference type="NCBI Taxonomy" id="642074"/>
    <lineage>
        <taxon>Eukaryota</taxon>
        <taxon>Metazoa</taxon>
        <taxon>Ecdysozoa</taxon>
        <taxon>Arthropoda</taxon>
        <taxon>Hexapoda</taxon>
        <taxon>Insecta</taxon>
        <taxon>Pterygota</taxon>
        <taxon>Neoptera</taxon>
        <taxon>Paraneoptera</taxon>
        <taxon>Hemiptera</taxon>
        <taxon>Heteroptera</taxon>
        <taxon>Panheteroptera</taxon>
        <taxon>Nepomorpha</taxon>
        <taxon>Nepidae</taxon>
        <taxon>Ranatrinae</taxon>
        <taxon>Ranatra</taxon>
    </lineage>
</organism>
<dbReference type="Pfam" id="PF07898">
    <property type="entry name" value="DUF1676"/>
    <property type="match status" value="1"/>
</dbReference>
<evidence type="ECO:0000313" key="2">
    <source>
        <dbReference type="EMBL" id="KAL1137702.1"/>
    </source>
</evidence>
<dbReference type="EMBL" id="JBFDAA010000004">
    <property type="protein sequence ID" value="KAL1137702.1"/>
    <property type="molecule type" value="Genomic_DNA"/>
</dbReference>
<name>A0ABD0YP24_9HEMI</name>
<accession>A0ABD0YP24</accession>
<gene>
    <name evidence="2" type="ORF">AAG570_009398</name>
</gene>
<reference evidence="2 3" key="1">
    <citation type="submission" date="2024-07" db="EMBL/GenBank/DDBJ databases">
        <title>Chromosome-level genome assembly of the water stick insect Ranatra chinensis (Heteroptera: Nepidae).</title>
        <authorList>
            <person name="Liu X."/>
        </authorList>
    </citation>
    <scope>NUCLEOTIDE SEQUENCE [LARGE SCALE GENOMIC DNA]</scope>
    <source>
        <strain evidence="2">Cailab_2021Rc</strain>
        <tissue evidence="2">Muscle</tissue>
    </source>
</reference>
<evidence type="ECO:0000256" key="1">
    <source>
        <dbReference type="SAM" id="Phobius"/>
    </source>
</evidence>
<evidence type="ECO:0000313" key="3">
    <source>
        <dbReference type="Proteomes" id="UP001558652"/>
    </source>
</evidence>
<protein>
    <submittedName>
        <fullName evidence="2">Uncharacterized protein</fullName>
    </submittedName>
</protein>
<keyword evidence="1" id="KW-0472">Membrane</keyword>
<comment type="caution">
    <text evidence="2">The sequence shown here is derived from an EMBL/GenBank/DDBJ whole genome shotgun (WGS) entry which is preliminary data.</text>
</comment>
<dbReference type="PANTHER" id="PTHR21879">
    <property type="entry name" value="FI03362P-RELATED-RELATED"/>
    <property type="match status" value="1"/>
</dbReference>
<dbReference type="Proteomes" id="UP001558652">
    <property type="component" value="Unassembled WGS sequence"/>
</dbReference>
<feature type="transmembrane region" description="Helical" evidence="1">
    <location>
        <begin position="119"/>
        <end position="136"/>
    </location>
</feature>
<dbReference type="AlphaFoldDB" id="A0ABD0YP24"/>
<keyword evidence="3" id="KW-1185">Reference proteome</keyword>